<proteinExistence type="predicted"/>
<dbReference type="OrthoDB" id="4968093at2"/>
<dbReference type="Gene3D" id="2.40.160.210">
    <property type="entry name" value="Acyl-CoA thioesterase, double hotdog domain"/>
    <property type="match status" value="1"/>
</dbReference>
<dbReference type="InterPro" id="IPR042171">
    <property type="entry name" value="Acyl-CoA_hotdog"/>
</dbReference>
<organism evidence="3 4">
    <name type="scientific">Dietzia natronolimnaea</name>
    <dbReference type="NCBI Taxonomy" id="161920"/>
    <lineage>
        <taxon>Bacteria</taxon>
        <taxon>Bacillati</taxon>
        <taxon>Actinomycetota</taxon>
        <taxon>Actinomycetes</taxon>
        <taxon>Mycobacteriales</taxon>
        <taxon>Dietziaceae</taxon>
        <taxon>Dietzia</taxon>
    </lineage>
</organism>
<dbReference type="AlphaFoldDB" id="A0A2A2WRI0"/>
<dbReference type="RefSeq" id="WP_095717701.1">
    <property type="nucleotide sequence ID" value="NZ_NTGA01000012.1"/>
</dbReference>
<dbReference type="Pfam" id="PF13622">
    <property type="entry name" value="4HBT_3"/>
    <property type="match status" value="1"/>
</dbReference>
<dbReference type="Proteomes" id="UP000218810">
    <property type="component" value="Unassembled WGS sequence"/>
</dbReference>
<feature type="compositionally biased region" description="Polar residues" evidence="1">
    <location>
        <begin position="275"/>
        <end position="288"/>
    </location>
</feature>
<evidence type="ECO:0000313" key="4">
    <source>
        <dbReference type="Proteomes" id="UP000218810"/>
    </source>
</evidence>
<comment type="caution">
    <text evidence="3">The sequence shown here is derived from an EMBL/GenBank/DDBJ whole genome shotgun (WGS) entry which is preliminary data.</text>
</comment>
<keyword evidence="4" id="KW-1185">Reference proteome</keyword>
<evidence type="ECO:0000259" key="2">
    <source>
        <dbReference type="Pfam" id="PF13622"/>
    </source>
</evidence>
<dbReference type="InterPro" id="IPR049449">
    <property type="entry name" value="TesB_ACOT8-like_N"/>
</dbReference>
<accession>A0A2A2WRI0</accession>
<dbReference type="SUPFAM" id="SSF54637">
    <property type="entry name" value="Thioesterase/thiol ester dehydrase-isomerase"/>
    <property type="match status" value="1"/>
</dbReference>
<feature type="region of interest" description="Disordered" evidence="1">
    <location>
        <begin position="108"/>
        <end position="135"/>
    </location>
</feature>
<feature type="region of interest" description="Disordered" evidence="1">
    <location>
        <begin position="266"/>
        <end position="288"/>
    </location>
</feature>
<protein>
    <submittedName>
        <fullName evidence="3">TesB-like acyl-CoA thioesterase 4</fullName>
    </submittedName>
</protein>
<name>A0A2A2WRI0_9ACTN</name>
<feature type="domain" description="Acyl-CoA thioesterase-like N-terminal HotDog" evidence="2">
    <location>
        <begin position="23"/>
        <end position="103"/>
    </location>
</feature>
<evidence type="ECO:0000256" key="1">
    <source>
        <dbReference type="SAM" id="MobiDB-lite"/>
    </source>
</evidence>
<sequence>MGERSFFTLDDSGAYIPTRYARSAWSDTMVNGPAVVVAAARALESEHGAEGFQPARLTVDLFAPVRTEPLVAVTEEVRAGNRIRVADVRMLQGDKLVARGTLVQLRRGEQPPGNVWRSGRHVGAPPEADPLEDTPGSNVFFGSGDQGEAWSRDMGAHQNDQRKRFWLRPLDVVAGEDASPFQRAVTLAESTSLMSHWGDEGIGFINADLTVALARLPRSGDIGIEADEHLSDAGVAVGSASLFDRDGVFGTGTVVAVSNAGRQIDFTRRRPGTEDSGSIGSNEAATRV</sequence>
<evidence type="ECO:0000313" key="3">
    <source>
        <dbReference type="EMBL" id="PAY23798.1"/>
    </source>
</evidence>
<dbReference type="InterPro" id="IPR029069">
    <property type="entry name" value="HotDog_dom_sf"/>
</dbReference>
<gene>
    <name evidence="3" type="ORF">CEY15_06030</name>
</gene>
<dbReference type="EMBL" id="NTGA01000012">
    <property type="protein sequence ID" value="PAY23798.1"/>
    <property type="molecule type" value="Genomic_DNA"/>
</dbReference>
<reference evidence="4" key="1">
    <citation type="submission" date="2017-09" db="EMBL/GenBank/DDBJ databases">
        <authorList>
            <person name="Zhang Y."/>
            <person name="Huang X."/>
            <person name="Liu J."/>
            <person name="Lu L."/>
            <person name="Peng K."/>
        </authorList>
    </citation>
    <scope>NUCLEOTIDE SEQUENCE [LARGE SCALE GENOMIC DNA]</scope>
    <source>
        <strain evidence="4">S-XJ-1</strain>
    </source>
</reference>